<dbReference type="EMBL" id="JABFCX010000002">
    <property type="protein sequence ID" value="NNU15879.1"/>
    <property type="molecule type" value="Genomic_DNA"/>
</dbReference>
<sequence length="283" mass="30610">MLRLLTFGSTLGLILTACAESDRPEADSCAGAAMIGQFDPSIDLFLAHFDIKTDVDDLHSAAAVATFLGTDDFRCVSYIAVAGTYGTQGGEYVPGKDLFAEAFGPNWRDAHNNREIALEDVADRVSETLEAGGEVWVMEGGQSDFTHDMLMAVRTSGTLLLKDDVHVVQHSDWNESVTTEEKLSAVKAMTDYRKIADGNGPGNGTPNYNTQDASLWSFPLASERVGGIWQMAKEQGEAWNGVGYENPTVTQGGLDFSDTVEAAHIFGFQDQENAADFFADFLP</sequence>
<accession>A0A7Y3W4T3</accession>
<evidence type="ECO:0000313" key="2">
    <source>
        <dbReference type="Proteomes" id="UP000536835"/>
    </source>
</evidence>
<organism evidence="1 2">
    <name type="scientific">Parvularcula mediterranea</name>
    <dbReference type="NCBI Taxonomy" id="2732508"/>
    <lineage>
        <taxon>Bacteria</taxon>
        <taxon>Pseudomonadati</taxon>
        <taxon>Pseudomonadota</taxon>
        <taxon>Alphaproteobacteria</taxon>
        <taxon>Parvularculales</taxon>
        <taxon>Parvularculaceae</taxon>
        <taxon>Parvularcula</taxon>
    </lineage>
</organism>
<comment type="caution">
    <text evidence="1">The sequence shown here is derived from an EMBL/GenBank/DDBJ whole genome shotgun (WGS) entry which is preliminary data.</text>
</comment>
<dbReference type="Proteomes" id="UP000536835">
    <property type="component" value="Unassembled WGS sequence"/>
</dbReference>
<proteinExistence type="predicted"/>
<protein>
    <submittedName>
        <fullName evidence="1">Uncharacterized protein</fullName>
    </submittedName>
</protein>
<evidence type="ECO:0000313" key="1">
    <source>
        <dbReference type="EMBL" id="NNU15879.1"/>
    </source>
</evidence>
<reference evidence="1 2" key="1">
    <citation type="submission" date="2020-05" db="EMBL/GenBank/DDBJ databases">
        <title>Parvularcula mediterraneae sp. nov., isolated from polypropylene straw from shallow seawater of the seashore of Laganas in Zakynthos island, Greece.</title>
        <authorList>
            <person name="Szabo I."/>
            <person name="Al-Omari J."/>
            <person name="Rado J."/>
            <person name="Szerdahelyi G.S."/>
        </authorList>
    </citation>
    <scope>NUCLEOTIDE SEQUENCE [LARGE SCALE GENOMIC DNA]</scope>
    <source>
        <strain evidence="1 2">ZS-1/3</strain>
    </source>
</reference>
<dbReference type="AlphaFoldDB" id="A0A7Y3W4T3"/>
<name>A0A7Y3W4T3_9PROT</name>
<keyword evidence="2" id="KW-1185">Reference proteome</keyword>
<gene>
    <name evidence="1" type="ORF">HK107_06030</name>
</gene>
<dbReference type="RefSeq" id="WP_173197676.1">
    <property type="nucleotide sequence ID" value="NZ_JABFCX010000002.1"/>
</dbReference>
<dbReference type="PROSITE" id="PS51257">
    <property type="entry name" value="PROKAR_LIPOPROTEIN"/>
    <property type="match status" value="1"/>
</dbReference>